<feature type="binding site" evidence="7">
    <location>
        <position position="104"/>
    </location>
    <ligand>
        <name>Mg(2+)</name>
        <dbReference type="ChEBI" id="CHEBI:18420"/>
    </ligand>
</feature>
<organism evidence="8 9">
    <name type="scientific">Thermoproteus tenax (strain ATCC 35583 / DSM 2078 / JCM 9277 / NBRC 100435 / Kra 1)</name>
    <dbReference type="NCBI Taxonomy" id="768679"/>
    <lineage>
        <taxon>Archaea</taxon>
        <taxon>Thermoproteota</taxon>
        <taxon>Thermoprotei</taxon>
        <taxon>Thermoproteales</taxon>
        <taxon>Thermoproteaceae</taxon>
        <taxon>Thermoproteus</taxon>
    </lineage>
</organism>
<evidence type="ECO:0000313" key="8">
    <source>
        <dbReference type="EMBL" id="CCC82281.1"/>
    </source>
</evidence>
<dbReference type="OrthoDB" id="7885at2157"/>
<evidence type="ECO:0000256" key="1">
    <source>
        <dbReference type="ARBA" id="ARBA00001835"/>
    </source>
</evidence>
<comment type="catalytic activity">
    <reaction evidence="1 7">
        <text>Endonucleolytic cleavage at apurinic or apyrimidinic sites to products with a 5'-phosphate.</text>
        <dbReference type="EC" id="3.1.21.7"/>
    </reaction>
</comment>
<dbReference type="GeneID" id="11262539"/>
<dbReference type="GO" id="GO:0000287">
    <property type="term" value="F:magnesium ion binding"/>
    <property type="evidence" value="ECO:0007669"/>
    <property type="project" value="UniProtKB-UniRule"/>
</dbReference>
<keyword evidence="7" id="KW-0479">Metal-binding</keyword>
<reference evidence="8 9" key="1">
    <citation type="journal article" date="2011" name="PLoS ONE">
        <title>The complete genome sequence of Thermoproteus tenax: a physiologically versatile member of the Crenarchaeota.</title>
        <authorList>
            <person name="Siebers B."/>
            <person name="Zaparty M."/>
            <person name="Raddatz G."/>
            <person name="Tjaden B."/>
            <person name="Albers S.V."/>
            <person name="Bell S.D."/>
            <person name="Blombach F."/>
            <person name="Kletzin A."/>
            <person name="Kyrpides N."/>
            <person name="Lanz C."/>
            <person name="Plagens A."/>
            <person name="Rampp M."/>
            <person name="Rosinus A."/>
            <person name="von Jan M."/>
            <person name="Makarova K.S."/>
            <person name="Klenk H.P."/>
            <person name="Schuster S.C."/>
            <person name="Hensel R."/>
        </authorList>
    </citation>
    <scope>NUCLEOTIDE SEQUENCE [LARGE SCALE GENOMIC DNA]</scope>
    <source>
        <strain evidence="9">ATCC 35583 / DSM 2078 / JCM 9277 / NBRC 100435 / Kra 1</strain>
    </source>
</reference>
<feature type="site" description="Interaction with target DNA" evidence="7">
    <location>
        <position position="74"/>
    </location>
</feature>
<dbReference type="CDD" id="cd06559">
    <property type="entry name" value="Endonuclease_V"/>
    <property type="match status" value="1"/>
</dbReference>
<keyword evidence="9" id="KW-1185">Reference proteome</keyword>
<dbReference type="KEGG" id="ttn:TTX_1660"/>
<dbReference type="PANTHER" id="PTHR28511:SF1">
    <property type="entry name" value="ENDONUCLEASE V"/>
    <property type="match status" value="1"/>
</dbReference>
<keyword evidence="5 7" id="KW-0255">Endonuclease</keyword>
<evidence type="ECO:0000256" key="6">
    <source>
        <dbReference type="ARBA" id="ARBA00022801"/>
    </source>
</evidence>
<evidence type="ECO:0000256" key="7">
    <source>
        <dbReference type="HAMAP-Rule" id="MF_00801"/>
    </source>
</evidence>
<sequence>MIVPRGFDIELARRVQRRLAERVVQIPLRDVQYVVGVDVAYKGDVAFSAAVVYSVNEGRPLEYGCSINKVVFPYVPTLLSFRELMPIVRALRKIKTKFDVVLVDGQGIAHPYKLGLAAHLGVALGIASIGVAKSKLYGEIRGNLIQDPRTGEVIGALVICRRPLYVSVGNMVTLDDAVNIVRSLCKTSSMPEPLLLAHNKANELKRRQPAEFDKWGEAPC</sequence>
<dbReference type="EC" id="3.1.21.7" evidence="7"/>
<dbReference type="eggNOG" id="arCOG00929">
    <property type="taxonomic scope" value="Archaea"/>
</dbReference>
<evidence type="ECO:0000256" key="5">
    <source>
        <dbReference type="ARBA" id="ARBA00022759"/>
    </source>
</evidence>
<dbReference type="GO" id="GO:0016891">
    <property type="term" value="F:RNA endonuclease activity producing 5'-phosphomonoesters, hydrolytic mechanism"/>
    <property type="evidence" value="ECO:0007669"/>
    <property type="project" value="TreeGrafter"/>
</dbReference>
<dbReference type="PaxDb" id="768679-TTX_1660"/>
<dbReference type="PANTHER" id="PTHR28511">
    <property type="entry name" value="ENDONUCLEASE V"/>
    <property type="match status" value="1"/>
</dbReference>
<dbReference type="GO" id="GO:0043737">
    <property type="term" value="F:deoxyribonuclease V activity"/>
    <property type="evidence" value="ECO:0007669"/>
    <property type="project" value="UniProtKB-UniRule"/>
</dbReference>
<keyword evidence="7" id="KW-0234">DNA repair</keyword>
<comment type="cofactor">
    <cofactor evidence="7">
        <name>Mg(2+)</name>
        <dbReference type="ChEBI" id="CHEBI:18420"/>
    </cofactor>
</comment>
<keyword evidence="4 7" id="KW-0540">Nuclease</keyword>
<evidence type="ECO:0000256" key="3">
    <source>
        <dbReference type="ARBA" id="ARBA00022490"/>
    </source>
</evidence>
<dbReference type="Proteomes" id="UP000002654">
    <property type="component" value="Chromosome"/>
</dbReference>
<dbReference type="Pfam" id="PF04493">
    <property type="entry name" value="Endonuclease_5"/>
    <property type="match status" value="1"/>
</dbReference>
<dbReference type="GO" id="GO:0003727">
    <property type="term" value="F:single-stranded RNA binding"/>
    <property type="evidence" value="ECO:0007669"/>
    <property type="project" value="TreeGrafter"/>
</dbReference>
<dbReference type="RefSeq" id="WP_014127535.1">
    <property type="nucleotide sequence ID" value="NC_016070.1"/>
</dbReference>
<comment type="function">
    <text evidence="7">DNA repair enzyme involved in the repair of deaminated bases. Selectively cleaves double-stranded DNA at the second phosphodiester bond 3' to a deoxyinosine leaving behind the intact lesion on the nicked DNA.</text>
</comment>
<protein>
    <recommendedName>
        <fullName evidence="7">Endonuclease V</fullName>
        <ecNumber evidence="7">3.1.21.7</ecNumber>
    </recommendedName>
    <alternativeName>
        <fullName evidence="7">Deoxyinosine 3'endonuclease</fullName>
    </alternativeName>
    <alternativeName>
        <fullName evidence="7">Deoxyribonuclease V</fullName>
        <shortName evidence="7">DNase V</shortName>
    </alternativeName>
</protein>
<keyword evidence="3 7" id="KW-0963">Cytoplasm</keyword>
<evidence type="ECO:0000313" key="9">
    <source>
        <dbReference type="Proteomes" id="UP000002654"/>
    </source>
</evidence>
<keyword evidence="6 7" id="KW-0378">Hydrolase</keyword>
<comment type="subcellular location">
    <subcellularLocation>
        <location evidence="2 7">Cytoplasm</location>
    </subcellularLocation>
</comment>
<feature type="binding site" evidence="7">
    <location>
        <position position="38"/>
    </location>
    <ligand>
        <name>Mg(2+)</name>
        <dbReference type="ChEBI" id="CHEBI:18420"/>
    </ligand>
</feature>
<proteinExistence type="inferred from homology"/>
<comment type="similarity">
    <text evidence="7">Belongs to the endonuclease V family.</text>
</comment>
<dbReference type="InterPro" id="IPR007581">
    <property type="entry name" value="Endonuclease-V"/>
</dbReference>
<name>G4RL36_THETK</name>
<dbReference type="GO" id="GO:0006281">
    <property type="term" value="P:DNA repair"/>
    <property type="evidence" value="ECO:0007669"/>
    <property type="project" value="UniProtKB-UniRule"/>
</dbReference>
<evidence type="ECO:0000256" key="2">
    <source>
        <dbReference type="ARBA" id="ARBA00004496"/>
    </source>
</evidence>
<dbReference type="AlphaFoldDB" id="G4RL36"/>
<dbReference type="Gene3D" id="3.30.2170.10">
    <property type="entry name" value="archaeoglobus fulgidus dsm 4304 superfamily"/>
    <property type="match status" value="1"/>
</dbReference>
<dbReference type="HOGENOM" id="CLU_047631_1_1_2"/>
<dbReference type="STRING" id="768679.TTX_1660"/>
<dbReference type="GO" id="GO:0005737">
    <property type="term" value="C:cytoplasm"/>
    <property type="evidence" value="ECO:0007669"/>
    <property type="project" value="UniProtKB-SubCell"/>
</dbReference>
<gene>
    <name evidence="7" type="primary">nfi</name>
    <name evidence="8" type="ordered locus">TTX_1660</name>
</gene>
<accession>G4RL36</accession>
<dbReference type="PATRIC" id="fig|768679.9.peg.1680"/>
<dbReference type="HAMAP" id="MF_00801">
    <property type="entry name" value="Endonuclease_5"/>
    <property type="match status" value="1"/>
</dbReference>
<evidence type="ECO:0000256" key="4">
    <source>
        <dbReference type="ARBA" id="ARBA00022722"/>
    </source>
</evidence>
<keyword evidence="7" id="KW-0460">Magnesium</keyword>
<keyword evidence="7" id="KW-0227">DNA damage</keyword>
<dbReference type="EMBL" id="FN869859">
    <property type="protein sequence ID" value="CCC82281.1"/>
    <property type="molecule type" value="Genomic_DNA"/>
</dbReference>